<accession>A0A077W905</accession>
<evidence type="ECO:0000313" key="1">
    <source>
        <dbReference type="EMBL" id="CDS03857.1"/>
    </source>
</evidence>
<dbReference type="EMBL" id="LK023314">
    <property type="protein sequence ID" value="CDS03857.1"/>
    <property type="molecule type" value="Genomic_DNA"/>
</dbReference>
<name>A0A077W905_9FUNG</name>
<dbReference type="OrthoDB" id="270930at2759"/>
<dbReference type="AlphaFoldDB" id="A0A077W905"/>
<gene>
    <name evidence="1" type="ORF">LRAMOSA06812</name>
</gene>
<reference evidence="1" key="1">
    <citation type="journal article" date="2014" name="Genome Announc.">
        <title>De novo whole-genome sequence and genome annotation of Lichtheimia ramosa.</title>
        <authorList>
            <person name="Linde J."/>
            <person name="Schwartze V."/>
            <person name="Binder U."/>
            <person name="Lass-Florl C."/>
            <person name="Voigt K."/>
            <person name="Horn F."/>
        </authorList>
    </citation>
    <scope>NUCLEOTIDE SEQUENCE</scope>
    <source>
        <strain evidence="1">JMRC FSU:6197</strain>
    </source>
</reference>
<proteinExistence type="predicted"/>
<sequence length="87" mass="9880">MTLQLPFVDRSSSLSHRLICLYPSTLPCYFLSLDVMDESSDHVTDYDHDVFKVRLDADGKEIHREKATELSNKLDPTKMAGSGYISK</sequence>
<protein>
    <submittedName>
        <fullName evidence="1">Uncharacterized protein</fullName>
    </submittedName>
</protein>
<organism evidence="1">
    <name type="scientific">Lichtheimia ramosa</name>
    <dbReference type="NCBI Taxonomy" id="688394"/>
    <lineage>
        <taxon>Eukaryota</taxon>
        <taxon>Fungi</taxon>
        <taxon>Fungi incertae sedis</taxon>
        <taxon>Mucoromycota</taxon>
        <taxon>Mucoromycotina</taxon>
        <taxon>Mucoromycetes</taxon>
        <taxon>Mucorales</taxon>
        <taxon>Lichtheimiaceae</taxon>
        <taxon>Lichtheimia</taxon>
    </lineage>
</organism>